<dbReference type="GO" id="GO:0003700">
    <property type="term" value="F:DNA-binding transcription factor activity"/>
    <property type="evidence" value="ECO:0007669"/>
    <property type="project" value="InterPro"/>
</dbReference>
<dbReference type="SUPFAM" id="SSF46689">
    <property type="entry name" value="Homeodomain-like"/>
    <property type="match status" value="2"/>
</dbReference>
<evidence type="ECO:0000256" key="2">
    <source>
        <dbReference type="ARBA" id="ARBA00023125"/>
    </source>
</evidence>
<dbReference type="SMART" id="SM00342">
    <property type="entry name" value="HTH_ARAC"/>
    <property type="match status" value="1"/>
</dbReference>
<dbReference type="PANTHER" id="PTHR43280:SF34">
    <property type="entry name" value="ARAC-FAMILY TRANSCRIPTIONAL REGULATOR"/>
    <property type="match status" value="1"/>
</dbReference>
<evidence type="ECO:0000313" key="5">
    <source>
        <dbReference type="EMBL" id="NGW68868.1"/>
    </source>
</evidence>
<dbReference type="Pfam" id="PF12833">
    <property type="entry name" value="HTH_18"/>
    <property type="match status" value="1"/>
</dbReference>
<protein>
    <submittedName>
        <fullName evidence="5">Helix-turn-helix transcriptional regulator</fullName>
    </submittedName>
</protein>
<dbReference type="EMBL" id="JAALTR010000381">
    <property type="protein sequence ID" value="NGW68868.1"/>
    <property type="molecule type" value="Genomic_DNA"/>
</dbReference>
<keyword evidence="2" id="KW-0238">DNA-binding</keyword>
<dbReference type="Proteomes" id="UP000473113">
    <property type="component" value="Unassembled WGS sequence"/>
</dbReference>
<accession>A0A6M1XWA1</accession>
<dbReference type="PANTHER" id="PTHR43280">
    <property type="entry name" value="ARAC-FAMILY TRANSCRIPTIONAL REGULATOR"/>
    <property type="match status" value="1"/>
</dbReference>
<evidence type="ECO:0000313" key="6">
    <source>
        <dbReference type="Proteomes" id="UP000473113"/>
    </source>
</evidence>
<evidence type="ECO:0000256" key="3">
    <source>
        <dbReference type="ARBA" id="ARBA00023163"/>
    </source>
</evidence>
<keyword evidence="3" id="KW-0804">Transcription</keyword>
<evidence type="ECO:0000259" key="4">
    <source>
        <dbReference type="PROSITE" id="PS01124"/>
    </source>
</evidence>
<reference evidence="5 6" key="1">
    <citation type="submission" date="2020-02" db="EMBL/GenBank/DDBJ databases">
        <title>Detection of Heterogeneous Vancomycin Intermediate Resistance in Methicillin Resistant Staphylococcus aureus Isolates from Latin-America.</title>
        <authorList>
            <person name="Castro-Cardozo B."/>
            <person name="Berrio M."/>
            <person name="Vargas M.L."/>
            <person name="Carvajal L.P."/>
            <person name="Millan L.V."/>
            <person name="Rios R."/>
            <person name="Hernandez A."/>
            <person name="Rincon S.L."/>
            <person name="Cubides P."/>
            <person name="Forero E."/>
            <person name="Dinh A."/>
            <person name="Seas C."/>
            <person name="Munita J.M."/>
            <person name="Arias C.A."/>
            <person name="Reyes J."/>
            <person name="Diaz L."/>
        </authorList>
    </citation>
    <scope>NUCLEOTIDE SEQUENCE [LARGE SCALE GENOMIC DNA]</scope>
    <source>
        <strain evidence="5 6">UG255</strain>
    </source>
</reference>
<keyword evidence="1" id="KW-0805">Transcription regulation</keyword>
<name>A0A6M1XWA1_STAAU</name>
<dbReference type="InterPro" id="IPR009057">
    <property type="entry name" value="Homeodomain-like_sf"/>
</dbReference>
<gene>
    <name evidence="5" type="ORF">G6Y24_15565</name>
</gene>
<feature type="domain" description="HTH araC/xylS-type" evidence="4">
    <location>
        <begin position="23"/>
        <end position="120"/>
    </location>
</feature>
<sequence length="142" mass="17308">NQLVLKEENESQPKQMIENERIEAMITYISQNLDQPLTLEQMEKNFFVTKYYVTREFKKHTGFTFHQFVLKKKLLYAKQLLKEYRSASDVYLKCGFKSYPHFLKSFKKEFNMTPKEFLVQHKNNQIIHFDHYEESIKKVRLE</sequence>
<proteinExistence type="predicted"/>
<evidence type="ECO:0000256" key="1">
    <source>
        <dbReference type="ARBA" id="ARBA00023015"/>
    </source>
</evidence>
<dbReference type="Gene3D" id="1.10.10.60">
    <property type="entry name" value="Homeodomain-like"/>
    <property type="match status" value="2"/>
</dbReference>
<feature type="non-terminal residue" evidence="5">
    <location>
        <position position="1"/>
    </location>
</feature>
<comment type="caution">
    <text evidence="5">The sequence shown here is derived from an EMBL/GenBank/DDBJ whole genome shotgun (WGS) entry which is preliminary data.</text>
</comment>
<organism evidence="5 6">
    <name type="scientific">Staphylococcus aureus</name>
    <dbReference type="NCBI Taxonomy" id="1280"/>
    <lineage>
        <taxon>Bacteria</taxon>
        <taxon>Bacillati</taxon>
        <taxon>Bacillota</taxon>
        <taxon>Bacilli</taxon>
        <taxon>Bacillales</taxon>
        <taxon>Staphylococcaceae</taxon>
        <taxon>Staphylococcus</taxon>
    </lineage>
</organism>
<dbReference type="AlphaFoldDB" id="A0A6M1XWA1"/>
<dbReference type="InterPro" id="IPR018060">
    <property type="entry name" value="HTH_AraC"/>
</dbReference>
<dbReference type="GO" id="GO:0043565">
    <property type="term" value="F:sequence-specific DNA binding"/>
    <property type="evidence" value="ECO:0007669"/>
    <property type="project" value="InterPro"/>
</dbReference>
<dbReference type="PROSITE" id="PS01124">
    <property type="entry name" value="HTH_ARAC_FAMILY_2"/>
    <property type="match status" value="1"/>
</dbReference>